<sequence length="360" mass="40719">MAFDIGALSYVPTLAIRASEMNGLEKLPSLTKDKMVPIFLLAPWGRSKELDNSISRIEKAFPHRPYFLDLDRDYQVSGELSPAQEEFRSLFSNTERYRNWIDFVSKYEFILPCIQLPEQSTEDLLYQIGSIQALGKLFCIRIELKRIPSNLNDVVMALNAVGSADYVIQIDGGWTNNFQITEAEIHGLITGPLGGIDANIPIIVSCTSIPVDYTVIEGREVLPFGNREMVNSLKRSTNRNIIVYGDWGSTRPRQYGIASPPKPRIDYPIADAWVFARSKENNWDFKKAAEEIVSSPEWETESGLGIWGEQMIMLTKDNPTFGINSAQKNVAARVNIHLHRQALFDDGDIRGIDLDEEWED</sequence>
<proteinExistence type="predicted"/>
<comment type="caution">
    <text evidence="1">The sequence shown here is derived from an EMBL/GenBank/DDBJ whole genome shotgun (WGS) entry which is preliminary data.</text>
</comment>
<evidence type="ECO:0000313" key="2">
    <source>
        <dbReference type="Proteomes" id="UP000664761"/>
    </source>
</evidence>
<organism evidence="1 2">
    <name type="scientific">Sneathiella sedimenti</name>
    <dbReference type="NCBI Taxonomy" id="2816034"/>
    <lineage>
        <taxon>Bacteria</taxon>
        <taxon>Pseudomonadati</taxon>
        <taxon>Pseudomonadota</taxon>
        <taxon>Alphaproteobacteria</taxon>
        <taxon>Sneathiellales</taxon>
        <taxon>Sneathiellaceae</taxon>
        <taxon>Sneathiella</taxon>
    </lineage>
</organism>
<dbReference type="RefSeq" id="WP_207044107.1">
    <property type="nucleotide sequence ID" value="NZ_JAFLNC010000002.1"/>
</dbReference>
<accession>A0ABS3F4Z3</accession>
<dbReference type="Pfam" id="PF14350">
    <property type="entry name" value="Beta_protein"/>
    <property type="match status" value="1"/>
</dbReference>
<gene>
    <name evidence="1" type="ORF">J0X12_08245</name>
</gene>
<dbReference type="InterPro" id="IPR025683">
    <property type="entry name" value="Protein_beta"/>
</dbReference>
<evidence type="ECO:0000313" key="1">
    <source>
        <dbReference type="EMBL" id="MBO0333599.1"/>
    </source>
</evidence>
<name>A0ABS3F4Z3_9PROT</name>
<dbReference type="EMBL" id="JAFLNC010000002">
    <property type="protein sequence ID" value="MBO0333599.1"/>
    <property type="molecule type" value="Genomic_DNA"/>
</dbReference>
<protein>
    <submittedName>
        <fullName evidence="1">Beta family protein</fullName>
    </submittedName>
</protein>
<dbReference type="Proteomes" id="UP000664761">
    <property type="component" value="Unassembled WGS sequence"/>
</dbReference>
<keyword evidence="2" id="KW-1185">Reference proteome</keyword>
<reference evidence="1 2" key="1">
    <citation type="submission" date="2021-03" db="EMBL/GenBank/DDBJ databases">
        <title>Sneathiella sp. CAU 1612 isolated from Kang Won-do.</title>
        <authorList>
            <person name="Kim W."/>
        </authorList>
    </citation>
    <scope>NUCLEOTIDE SEQUENCE [LARGE SCALE GENOMIC DNA]</scope>
    <source>
        <strain evidence="1 2">CAU 1612</strain>
    </source>
</reference>